<evidence type="ECO:0000313" key="11">
    <source>
        <dbReference type="Proteomes" id="UP000273022"/>
    </source>
</evidence>
<protein>
    <recommendedName>
        <fullName evidence="9">Pycsar effector protein domain-containing protein</fullName>
    </recommendedName>
</protein>
<evidence type="ECO:0000313" key="10">
    <source>
        <dbReference type="EMBL" id="RJY18488.1"/>
    </source>
</evidence>
<dbReference type="RefSeq" id="WP_121852558.1">
    <property type="nucleotide sequence ID" value="NZ_CP037952.1"/>
</dbReference>
<dbReference type="OrthoDB" id="2084475at2"/>
<dbReference type="GO" id="GO:0005886">
    <property type="term" value="C:plasma membrane"/>
    <property type="evidence" value="ECO:0007669"/>
    <property type="project" value="UniProtKB-SubCell"/>
</dbReference>
<keyword evidence="11" id="KW-1185">Reference proteome</keyword>
<reference evidence="10 11" key="1">
    <citation type="submission" date="2018-09" db="EMBL/GenBank/DDBJ databases">
        <title>Phylogeny of the Shewanellaceae, and recommendation for two new genera, Pseudoshewanella and Parashewanella.</title>
        <authorList>
            <person name="Wang G."/>
        </authorList>
    </citation>
    <scope>NUCLEOTIDE SEQUENCE [LARGE SCALE GENOMIC DNA]</scope>
    <source>
        <strain evidence="10 11">KCTC 22492</strain>
    </source>
</reference>
<evidence type="ECO:0000256" key="5">
    <source>
        <dbReference type="ARBA" id="ARBA00022989"/>
    </source>
</evidence>
<organism evidence="10 11">
    <name type="scientific">Parashewanella spongiae</name>
    <dbReference type="NCBI Taxonomy" id="342950"/>
    <lineage>
        <taxon>Bacteria</taxon>
        <taxon>Pseudomonadati</taxon>
        <taxon>Pseudomonadota</taxon>
        <taxon>Gammaproteobacteria</taxon>
        <taxon>Alteromonadales</taxon>
        <taxon>Shewanellaceae</taxon>
        <taxon>Parashewanella</taxon>
    </lineage>
</organism>
<dbReference type="EMBL" id="QYYH01000021">
    <property type="protein sequence ID" value="RJY18488.1"/>
    <property type="molecule type" value="Genomic_DNA"/>
</dbReference>
<comment type="subcellular location">
    <subcellularLocation>
        <location evidence="1">Cell membrane</location>
    </subcellularLocation>
</comment>
<dbReference type="AlphaFoldDB" id="A0A3A6ULE4"/>
<keyword evidence="2" id="KW-1003">Cell membrane</keyword>
<keyword evidence="4" id="KW-0547">Nucleotide-binding</keyword>
<proteinExistence type="predicted"/>
<sequence length="173" mass="19236">MDEKLKDIFSNINDWLKYAEAKSATLIAGNGALIWGLVRVSKSFELSYSFNICLLISVLLCVASLVVCLLSIIPSLNMPWEVKPKGKADDDNLLYFADISKYTPVAFLNALETKLGLKHSEYTGYQKDISSQIIVNSVIANAKYKNFQIAIWLTLSALITPIGVLVIFLIRKS</sequence>
<evidence type="ECO:0000256" key="2">
    <source>
        <dbReference type="ARBA" id="ARBA00022475"/>
    </source>
</evidence>
<dbReference type="GO" id="GO:0000166">
    <property type="term" value="F:nucleotide binding"/>
    <property type="evidence" value="ECO:0007669"/>
    <property type="project" value="UniProtKB-KW"/>
</dbReference>
<gene>
    <name evidence="10" type="ORF">D5R81_05035</name>
</gene>
<keyword evidence="3 8" id="KW-0812">Transmembrane</keyword>
<evidence type="ECO:0000256" key="6">
    <source>
        <dbReference type="ARBA" id="ARBA00023118"/>
    </source>
</evidence>
<dbReference type="Proteomes" id="UP000273022">
    <property type="component" value="Unassembled WGS sequence"/>
</dbReference>
<feature type="transmembrane region" description="Helical" evidence="8">
    <location>
        <begin position="52"/>
        <end position="73"/>
    </location>
</feature>
<dbReference type="Pfam" id="PF18967">
    <property type="entry name" value="PycTM"/>
    <property type="match status" value="1"/>
</dbReference>
<evidence type="ECO:0000259" key="9">
    <source>
        <dbReference type="Pfam" id="PF18967"/>
    </source>
</evidence>
<comment type="caution">
    <text evidence="10">The sequence shown here is derived from an EMBL/GenBank/DDBJ whole genome shotgun (WGS) entry which is preliminary data.</text>
</comment>
<evidence type="ECO:0000256" key="1">
    <source>
        <dbReference type="ARBA" id="ARBA00004236"/>
    </source>
</evidence>
<keyword evidence="5 8" id="KW-1133">Transmembrane helix</keyword>
<feature type="transmembrane region" description="Helical" evidence="8">
    <location>
        <begin position="149"/>
        <end position="170"/>
    </location>
</feature>
<dbReference type="GO" id="GO:0051607">
    <property type="term" value="P:defense response to virus"/>
    <property type="evidence" value="ECO:0007669"/>
    <property type="project" value="UniProtKB-KW"/>
</dbReference>
<evidence type="ECO:0000256" key="7">
    <source>
        <dbReference type="ARBA" id="ARBA00023136"/>
    </source>
</evidence>
<feature type="domain" description="Pycsar effector protein" evidence="9">
    <location>
        <begin position="5"/>
        <end position="169"/>
    </location>
</feature>
<name>A0A3A6ULE4_9GAMM</name>
<dbReference type="InterPro" id="IPR043760">
    <property type="entry name" value="PycTM_dom"/>
</dbReference>
<keyword evidence="7 8" id="KW-0472">Membrane</keyword>
<accession>A0A3A6ULE4</accession>
<evidence type="ECO:0000256" key="3">
    <source>
        <dbReference type="ARBA" id="ARBA00022692"/>
    </source>
</evidence>
<evidence type="ECO:0000256" key="8">
    <source>
        <dbReference type="SAM" id="Phobius"/>
    </source>
</evidence>
<evidence type="ECO:0000256" key="4">
    <source>
        <dbReference type="ARBA" id="ARBA00022741"/>
    </source>
</evidence>
<keyword evidence="6" id="KW-0051">Antiviral defense</keyword>